<keyword evidence="3" id="KW-1185">Reference proteome</keyword>
<dbReference type="Proteomes" id="UP001362999">
    <property type="component" value="Unassembled WGS sequence"/>
</dbReference>
<keyword evidence="1" id="KW-0812">Transmembrane</keyword>
<evidence type="ECO:0000313" key="2">
    <source>
        <dbReference type="EMBL" id="KAK7052687.1"/>
    </source>
</evidence>
<organism evidence="2 3">
    <name type="scientific">Favolaschia claudopus</name>
    <dbReference type="NCBI Taxonomy" id="2862362"/>
    <lineage>
        <taxon>Eukaryota</taxon>
        <taxon>Fungi</taxon>
        <taxon>Dikarya</taxon>
        <taxon>Basidiomycota</taxon>
        <taxon>Agaricomycotina</taxon>
        <taxon>Agaricomycetes</taxon>
        <taxon>Agaricomycetidae</taxon>
        <taxon>Agaricales</taxon>
        <taxon>Marasmiineae</taxon>
        <taxon>Mycenaceae</taxon>
        <taxon>Favolaschia</taxon>
    </lineage>
</organism>
<evidence type="ECO:0000256" key="1">
    <source>
        <dbReference type="SAM" id="Phobius"/>
    </source>
</evidence>
<accession>A0AAW0DKI8</accession>
<proteinExistence type="predicted"/>
<feature type="transmembrane region" description="Helical" evidence="1">
    <location>
        <begin position="21"/>
        <end position="43"/>
    </location>
</feature>
<dbReference type="AlphaFoldDB" id="A0AAW0DKI8"/>
<name>A0AAW0DKI8_9AGAR</name>
<keyword evidence="1" id="KW-0472">Membrane</keyword>
<feature type="transmembrane region" description="Helical" evidence="1">
    <location>
        <begin position="63"/>
        <end position="80"/>
    </location>
</feature>
<dbReference type="EMBL" id="JAWWNJ010000007">
    <property type="protein sequence ID" value="KAK7052687.1"/>
    <property type="molecule type" value="Genomic_DNA"/>
</dbReference>
<reference evidence="2 3" key="1">
    <citation type="journal article" date="2024" name="J Genomics">
        <title>Draft genome sequencing and assembly of Favolaschia claudopus CIRM-BRFM 2984 isolated from oak limbs.</title>
        <authorList>
            <person name="Navarro D."/>
            <person name="Drula E."/>
            <person name="Chaduli D."/>
            <person name="Cazenave R."/>
            <person name="Ahrendt S."/>
            <person name="Wang J."/>
            <person name="Lipzen A."/>
            <person name="Daum C."/>
            <person name="Barry K."/>
            <person name="Grigoriev I.V."/>
            <person name="Favel A."/>
            <person name="Rosso M.N."/>
            <person name="Martin F."/>
        </authorList>
    </citation>
    <scope>NUCLEOTIDE SEQUENCE [LARGE SCALE GENOMIC DNA]</scope>
    <source>
        <strain evidence="2 3">CIRM-BRFM 2984</strain>
    </source>
</reference>
<sequence length="92" mass="10682">MSRHTSAQQPVSAAQRYDPKCFLLRWVSKLTLITLNTICTQLVLDRISNNYIYMAWEHSFHDGQGFIFCLFAVSVSYSLVRGRFITSNYQLL</sequence>
<comment type="caution">
    <text evidence="2">The sequence shown here is derived from an EMBL/GenBank/DDBJ whole genome shotgun (WGS) entry which is preliminary data.</text>
</comment>
<keyword evidence="1" id="KW-1133">Transmembrane helix</keyword>
<protein>
    <recommendedName>
        <fullName evidence="4">CASP-like protein</fullName>
    </recommendedName>
</protein>
<gene>
    <name evidence="2" type="ORF">R3P38DRAFT_2861638</name>
</gene>
<evidence type="ECO:0008006" key="4">
    <source>
        <dbReference type="Google" id="ProtNLM"/>
    </source>
</evidence>
<evidence type="ECO:0000313" key="3">
    <source>
        <dbReference type="Proteomes" id="UP001362999"/>
    </source>
</evidence>